<proteinExistence type="predicted"/>
<sequence>MKLNNEDFAKISNSLIDMINKKYPEEDSLVNIISLIAIDVCNCFFQEYEKMKNE</sequence>
<comment type="caution">
    <text evidence="1">The sequence shown here is derived from an EMBL/GenBank/DDBJ whole genome shotgun (WGS) entry which is preliminary data.</text>
</comment>
<protein>
    <submittedName>
        <fullName evidence="1">Uncharacterized protein</fullName>
    </submittedName>
</protein>
<reference evidence="1 2" key="1">
    <citation type="submission" date="2016-10" db="EMBL/GenBank/DDBJ databases">
        <authorList>
            <person name="Varghese N."/>
            <person name="Submissions S."/>
        </authorList>
    </citation>
    <scope>NUCLEOTIDE SEQUENCE [LARGE SCALE GENOMIC DNA]</scope>
    <source>
        <strain evidence="1 2">NLAE-zl-C196</strain>
    </source>
</reference>
<gene>
    <name evidence="1" type="ORF">SAMN05216521_10939</name>
</gene>
<evidence type="ECO:0000313" key="1">
    <source>
        <dbReference type="EMBL" id="SEU19068.1"/>
    </source>
</evidence>
<organism evidence="1 2">
    <name type="scientific">Enterocloster clostridioformis</name>
    <dbReference type="NCBI Taxonomy" id="1531"/>
    <lineage>
        <taxon>Bacteria</taxon>
        <taxon>Bacillati</taxon>
        <taxon>Bacillota</taxon>
        <taxon>Clostridia</taxon>
        <taxon>Lachnospirales</taxon>
        <taxon>Lachnospiraceae</taxon>
        <taxon>Enterocloster</taxon>
    </lineage>
</organism>
<dbReference type="Proteomes" id="UP000182121">
    <property type="component" value="Unassembled WGS sequence"/>
</dbReference>
<dbReference type="EMBL" id="FOIO01000093">
    <property type="protein sequence ID" value="SEU19068.1"/>
    <property type="molecule type" value="Genomic_DNA"/>
</dbReference>
<dbReference type="RefSeq" id="WP_166433131.1">
    <property type="nucleotide sequence ID" value="NZ_FOIO01000093.1"/>
</dbReference>
<dbReference type="AlphaFoldDB" id="A0A1I0K5M8"/>
<accession>A0A1I0K5M8</accession>
<name>A0A1I0K5M8_9FIRM</name>
<evidence type="ECO:0000313" key="2">
    <source>
        <dbReference type="Proteomes" id="UP000182121"/>
    </source>
</evidence>